<evidence type="ECO:0000313" key="1">
    <source>
        <dbReference type="EMBL" id="SFN66904.1"/>
    </source>
</evidence>
<dbReference type="AlphaFoldDB" id="A0A1I5AWT1"/>
<name>A0A1I5AWT1_9MICO</name>
<dbReference type="InterPro" id="IPR036397">
    <property type="entry name" value="RNaseH_sf"/>
</dbReference>
<gene>
    <name evidence="1" type="ORF">SAMN05216219_1586</name>
</gene>
<keyword evidence="1" id="KW-0378">Hydrolase</keyword>
<proteinExistence type="predicted"/>
<sequence length="193" mass="20284">MSINDSGVLMNATAATPTLVSWVVGLDLSLTGTGVAVIGEDGIRTSLVTSKGKADASLQQRSARLIDLCQQIADLIPEGALVVIEQPAYSQTGGSHHDRSGLWWLIVAYLHGIHHVVEVAPGTVKKFATGKGNAGKDEMLAAAIKRYPGADVVNNNVADAVHLAAMGARFLGHPQETETVKIVEAMAVPRWTA</sequence>
<protein>
    <submittedName>
        <fullName evidence="1">Holliday junction resolvasome RuvABC endonuclease subunit</fullName>
    </submittedName>
</protein>
<dbReference type="EMBL" id="FOVM01000004">
    <property type="protein sequence ID" value="SFN66904.1"/>
    <property type="molecule type" value="Genomic_DNA"/>
</dbReference>
<keyword evidence="1" id="KW-0540">Nuclease</keyword>
<dbReference type="RefSeq" id="WP_090710348.1">
    <property type="nucleotide sequence ID" value="NZ_FOVM01000004.1"/>
</dbReference>
<evidence type="ECO:0000313" key="2">
    <source>
        <dbReference type="Proteomes" id="UP000198867"/>
    </source>
</evidence>
<keyword evidence="2" id="KW-1185">Reference proteome</keyword>
<dbReference type="GO" id="GO:0003676">
    <property type="term" value="F:nucleic acid binding"/>
    <property type="evidence" value="ECO:0007669"/>
    <property type="project" value="InterPro"/>
</dbReference>
<dbReference type="SUPFAM" id="SSF53098">
    <property type="entry name" value="Ribonuclease H-like"/>
    <property type="match status" value="1"/>
</dbReference>
<dbReference type="OrthoDB" id="3359450at2"/>
<dbReference type="Gene3D" id="3.30.420.10">
    <property type="entry name" value="Ribonuclease H-like superfamily/Ribonuclease H"/>
    <property type="match status" value="1"/>
</dbReference>
<dbReference type="GO" id="GO:0004519">
    <property type="term" value="F:endonuclease activity"/>
    <property type="evidence" value="ECO:0007669"/>
    <property type="project" value="UniProtKB-KW"/>
</dbReference>
<keyword evidence="1" id="KW-0255">Endonuclease</keyword>
<reference evidence="2" key="1">
    <citation type="submission" date="2016-10" db="EMBL/GenBank/DDBJ databases">
        <authorList>
            <person name="Varghese N."/>
            <person name="Submissions S."/>
        </authorList>
    </citation>
    <scope>NUCLEOTIDE SEQUENCE [LARGE SCALE GENOMIC DNA]</scope>
    <source>
        <strain evidence="2">CGMCC 1.11101</strain>
    </source>
</reference>
<dbReference type="InterPro" id="IPR012337">
    <property type="entry name" value="RNaseH-like_sf"/>
</dbReference>
<dbReference type="STRING" id="995034.SAMN05216219_1586"/>
<organism evidence="1 2">
    <name type="scientific">Mycetocola miduiensis</name>
    <dbReference type="NCBI Taxonomy" id="995034"/>
    <lineage>
        <taxon>Bacteria</taxon>
        <taxon>Bacillati</taxon>
        <taxon>Actinomycetota</taxon>
        <taxon>Actinomycetes</taxon>
        <taxon>Micrococcales</taxon>
        <taxon>Microbacteriaceae</taxon>
        <taxon>Mycetocola</taxon>
    </lineage>
</organism>
<accession>A0A1I5AWT1</accession>
<dbReference type="Proteomes" id="UP000198867">
    <property type="component" value="Unassembled WGS sequence"/>
</dbReference>